<keyword evidence="4 13" id="KW-0575">Peroxidase</keyword>
<proteinExistence type="predicted"/>
<dbReference type="EMBL" id="MSFU01000042">
    <property type="protein sequence ID" value="PWY62701.1"/>
    <property type="molecule type" value="Genomic_DNA"/>
</dbReference>
<dbReference type="GO" id="GO:0004497">
    <property type="term" value="F:monooxygenase activity"/>
    <property type="evidence" value="ECO:0007669"/>
    <property type="project" value="InterPro"/>
</dbReference>
<accession>A0A317ULX8</accession>
<comment type="caution">
    <text evidence="13">The sequence shown here is derived from an EMBL/GenBank/DDBJ whole genome shotgun (WGS) entry which is preliminary data.</text>
</comment>
<dbReference type="OrthoDB" id="823504at2759"/>
<evidence type="ECO:0000256" key="7">
    <source>
        <dbReference type="ARBA" id="ARBA00023002"/>
    </source>
</evidence>
<evidence type="ECO:0000256" key="8">
    <source>
        <dbReference type="ARBA" id="ARBA00023004"/>
    </source>
</evidence>
<evidence type="ECO:0000256" key="5">
    <source>
        <dbReference type="ARBA" id="ARBA00022723"/>
    </source>
</evidence>
<dbReference type="InterPro" id="IPR010255">
    <property type="entry name" value="Haem_peroxidase_sf"/>
</dbReference>
<dbReference type="InterPro" id="IPR036396">
    <property type="entry name" value="Cyt_P450_sf"/>
</dbReference>
<organism evidence="13 14">
    <name type="scientific">Aspergillus eucalypticola (strain CBS 122712 / IBT 29274)</name>
    <dbReference type="NCBI Taxonomy" id="1448314"/>
    <lineage>
        <taxon>Eukaryota</taxon>
        <taxon>Fungi</taxon>
        <taxon>Dikarya</taxon>
        <taxon>Ascomycota</taxon>
        <taxon>Pezizomycotina</taxon>
        <taxon>Eurotiomycetes</taxon>
        <taxon>Eurotiomycetidae</taxon>
        <taxon>Eurotiales</taxon>
        <taxon>Aspergillaceae</taxon>
        <taxon>Aspergillus</taxon>
        <taxon>Aspergillus subgen. Circumdati</taxon>
    </lineage>
</organism>
<keyword evidence="8 10" id="KW-0408">Iron</keyword>
<dbReference type="GO" id="GO:0052878">
    <property type="term" value="F:linoleate 8R-lipoxygenase activity"/>
    <property type="evidence" value="ECO:0007669"/>
    <property type="project" value="UniProtKB-EC"/>
</dbReference>
<keyword evidence="9" id="KW-0413">Isomerase</keyword>
<dbReference type="PANTHER" id="PTHR11903:SF13">
    <property type="entry name" value="LINOLEATE 10R-LIPOXYGENASE"/>
    <property type="match status" value="1"/>
</dbReference>
<evidence type="ECO:0000256" key="10">
    <source>
        <dbReference type="PIRSR" id="PIRSR619791-2"/>
    </source>
</evidence>
<dbReference type="Pfam" id="PF00067">
    <property type="entry name" value="p450"/>
    <property type="match status" value="1"/>
</dbReference>
<evidence type="ECO:0000313" key="14">
    <source>
        <dbReference type="Proteomes" id="UP000246171"/>
    </source>
</evidence>
<dbReference type="SUPFAM" id="SSF48264">
    <property type="entry name" value="Cytochrome P450"/>
    <property type="match status" value="1"/>
</dbReference>
<dbReference type="GO" id="GO:0016853">
    <property type="term" value="F:isomerase activity"/>
    <property type="evidence" value="ECO:0007669"/>
    <property type="project" value="UniProtKB-KW"/>
</dbReference>
<dbReference type="PROSITE" id="PS50292">
    <property type="entry name" value="PEROXIDASE_3"/>
    <property type="match status" value="1"/>
</dbReference>
<dbReference type="InterPro" id="IPR037120">
    <property type="entry name" value="Haem_peroxidase_sf_animal"/>
</dbReference>
<dbReference type="GO" id="GO:0016705">
    <property type="term" value="F:oxidoreductase activity, acting on paired donors, with incorporation or reduction of molecular oxygen"/>
    <property type="evidence" value="ECO:0007669"/>
    <property type="project" value="InterPro"/>
</dbReference>
<protein>
    <recommendedName>
        <fullName evidence="3">linoleate 8R-lipoxygenase</fullName>
        <ecNumber evidence="3">1.13.11.60</ecNumber>
    </recommendedName>
</protein>
<dbReference type="InterPro" id="IPR034812">
    <property type="entry name" value="Ppo-like_N"/>
</dbReference>
<evidence type="ECO:0000313" key="13">
    <source>
        <dbReference type="EMBL" id="PWY62701.1"/>
    </source>
</evidence>
<evidence type="ECO:0000256" key="1">
    <source>
        <dbReference type="ARBA" id="ARBA00000699"/>
    </source>
</evidence>
<comment type="catalytic activity">
    <reaction evidence="1">
        <text>(9Z,12Z)-octadecadienoate + O2 = (8R,9Z,12Z)-8-hydroperoxyoctadeca-9,12-dienoate</text>
        <dbReference type="Rhea" id="RHEA:25395"/>
        <dbReference type="ChEBI" id="CHEBI:15379"/>
        <dbReference type="ChEBI" id="CHEBI:30245"/>
        <dbReference type="ChEBI" id="CHEBI:58659"/>
        <dbReference type="EC" id="1.13.11.60"/>
    </reaction>
</comment>
<gene>
    <name evidence="13" type="ORF">BO83DRAFT_458232</name>
</gene>
<dbReference type="VEuPathDB" id="FungiDB:BO83DRAFT_458232"/>
<dbReference type="InterPro" id="IPR019791">
    <property type="entry name" value="Haem_peroxidase_animal"/>
</dbReference>
<dbReference type="GO" id="GO:0006979">
    <property type="term" value="P:response to oxidative stress"/>
    <property type="evidence" value="ECO:0007669"/>
    <property type="project" value="InterPro"/>
</dbReference>
<dbReference type="SUPFAM" id="SSF48113">
    <property type="entry name" value="Heme-dependent peroxidases"/>
    <property type="match status" value="1"/>
</dbReference>
<dbReference type="FunFam" id="1.10.630.10:FF:000109">
    <property type="entry name" value="Heme peroxidase"/>
    <property type="match status" value="1"/>
</dbReference>
<sequence>MSSILIALLLCLLSFLYLRVFADEPTRPFQIVAKVFSSHTHPTWKLRPRFLPKATEAALSSIAGTGEGLWQRLYARIFHAQELAEVEDDVKYQAGESYGDPDVLATGLVKDLSALGLKGKRNDLRTLIQLVKSKGKPIDDRQMLMEKVIAIVAMLPRTSKSRQRLTGILVDQLWQSLEHPPLSYFGNKYQYRTPDGSYNNPLEPDLGKAGSPYARSVPRLKALHGVQPDPGLLFDLLMARDEGTFRENPAGISSVLFYHASIIIHDVFCTNRRDPNISDTSSYLDLAPLYGSSYEDQLRVRTLERGMLKPDTFHEKRLLGQPPGVNVILVMYNRFHNYVADVLLKINENGRFTLPPTTSEDAKRKALAKQDEDLFQVTRLIVNGLYVNISLHDYLRGLTNTHHSASDWTLDPRVAVSRAFDADGVPRGVGNQVSAEFNLLYRFHSVISRRDEQWTNEFLKSLFPDLKKPLEQLTPQEFMQGFITYERSIEKDPSKREFGGLKRNQNGRFNDADLVQILKDSMEDPAGLFGARMVPKALRMVEIAGILTARKWNLASLNEMRDFFKLKRHSSFEDINPDPKIADLLRKLYDHPDMVEMYPGIFLEDAKPAMDPGCGGCPPYTVGRAVFSDAVTLVRSDRFLTLGLTASQDYTASNLTNWGIREVQQDYDILGGSMFHKLIQRALPGWFPYNSLHATQPMFTRKMNEQIAKEIGTIDRYSQENPKPPPHTVMLAKHETIVEVLKDQDTFRVPWARYLNDMIPGKRFNDYMLGGDGAGNTAQKKLVKSVLFSPDQFSQLLSHTTITLGKELLELNTLQLSKDLNQVDIIRDVAIPLNARIMADLFCLDMKTPENESGSMNAATVYKHLMNVRTWGFNNNDPGLMLQRRKWASESAEALVKTTLKVVNEQAQPQKTHILGSLTGHKQSVSTLRWYGNNVAKQMMEMDMTAAETAEVCWLTAVGGVGAPVGLIADVLQYYLRPENIHHWKKIQNLVSQPDNSGSVDKLLRQYVLEAQRLTSMECTVRVCRAHRTINDQEFKPGDVVITLLGPACRDPTSIPDAETFKLDRPSNAYIHFGYGAHECLGKEIALTFAVSMLRVLAGLKYLRPAPGDMGMLKSIIVDGRRVYLNDSWSWMTQDPTTWKIHFSGYGQGAYEAPPPPPAAAIPAFPTADQNPDTSDESGVDDTIYSAVPTTHHHHHHHGGPEYTRQESYTMTDGGMGIATQYSFGQSHHNQYQYHEVTRTSSSSLPSMLGDDESYGRFSGTLN</sequence>
<dbReference type="RefSeq" id="XP_025382538.1">
    <property type="nucleotide sequence ID" value="XM_025537126.1"/>
</dbReference>
<reference evidence="13" key="1">
    <citation type="submission" date="2016-12" db="EMBL/GenBank/DDBJ databases">
        <title>The genomes of Aspergillus section Nigri reveals drivers in fungal speciation.</title>
        <authorList>
            <consortium name="DOE Joint Genome Institute"/>
            <person name="Vesth T.C."/>
            <person name="Nybo J."/>
            <person name="Theobald S."/>
            <person name="Brandl J."/>
            <person name="Frisvad J.C."/>
            <person name="Nielsen K.F."/>
            <person name="Lyhne E.K."/>
            <person name="Kogle M.E."/>
            <person name="Kuo A."/>
            <person name="Riley R."/>
            <person name="Clum A."/>
            <person name="Nolan M."/>
            <person name="Lipzen A."/>
            <person name="Salamov A."/>
            <person name="Henrissat B."/>
            <person name="Wiebenga A."/>
            <person name="De vries R.P."/>
            <person name="Grigoriev I.V."/>
            <person name="Mortensen U.H."/>
            <person name="Andersen M.R."/>
            <person name="Baker S.E."/>
        </authorList>
    </citation>
    <scope>NUCLEOTIDE SEQUENCE</scope>
    <source>
        <strain evidence="13">CBS 122712</strain>
    </source>
</reference>
<dbReference type="GO" id="GO:0020037">
    <property type="term" value="F:heme binding"/>
    <property type="evidence" value="ECO:0007669"/>
    <property type="project" value="InterPro"/>
</dbReference>
<keyword evidence="12" id="KW-0732">Signal</keyword>
<dbReference type="InterPro" id="IPR050783">
    <property type="entry name" value="Oxylipin_biosynth_metab"/>
</dbReference>
<dbReference type="Gene3D" id="1.10.630.10">
    <property type="entry name" value="Cytochrome P450"/>
    <property type="match status" value="1"/>
</dbReference>
<feature type="region of interest" description="Disordered" evidence="11">
    <location>
        <begin position="1238"/>
        <end position="1263"/>
    </location>
</feature>
<feature type="region of interest" description="Disordered" evidence="11">
    <location>
        <begin position="1190"/>
        <end position="1209"/>
    </location>
</feature>
<dbReference type="Proteomes" id="UP000246171">
    <property type="component" value="Unassembled WGS sequence"/>
</dbReference>
<evidence type="ECO:0000256" key="2">
    <source>
        <dbReference type="ARBA" id="ARBA00011881"/>
    </source>
</evidence>
<evidence type="ECO:0000256" key="11">
    <source>
        <dbReference type="SAM" id="MobiDB-lite"/>
    </source>
</evidence>
<feature type="signal peptide" evidence="12">
    <location>
        <begin position="1"/>
        <end position="22"/>
    </location>
</feature>
<dbReference type="AlphaFoldDB" id="A0A317ULX8"/>
<dbReference type="GO" id="GO:0006631">
    <property type="term" value="P:fatty acid metabolic process"/>
    <property type="evidence" value="ECO:0007669"/>
    <property type="project" value="UniProtKB-ARBA"/>
</dbReference>
<evidence type="ECO:0000256" key="12">
    <source>
        <dbReference type="SAM" id="SignalP"/>
    </source>
</evidence>
<dbReference type="GO" id="GO:0005506">
    <property type="term" value="F:iron ion binding"/>
    <property type="evidence" value="ECO:0007669"/>
    <property type="project" value="InterPro"/>
</dbReference>
<keyword evidence="6" id="KW-0223">Dioxygenase</keyword>
<evidence type="ECO:0000256" key="9">
    <source>
        <dbReference type="ARBA" id="ARBA00023235"/>
    </source>
</evidence>
<dbReference type="Gene3D" id="1.10.640.10">
    <property type="entry name" value="Haem peroxidase domain superfamily, animal type"/>
    <property type="match status" value="1"/>
</dbReference>
<keyword evidence="7" id="KW-0560">Oxidoreductase</keyword>
<dbReference type="GeneID" id="37059088"/>
<evidence type="ECO:0000256" key="3">
    <source>
        <dbReference type="ARBA" id="ARBA00013239"/>
    </source>
</evidence>
<name>A0A317ULX8_ASPEC</name>
<dbReference type="EC" id="1.13.11.60" evidence="3"/>
<keyword evidence="14" id="KW-1185">Reference proteome</keyword>
<dbReference type="PANTHER" id="PTHR11903">
    <property type="entry name" value="PROSTAGLANDIN G/H SYNTHASE"/>
    <property type="match status" value="1"/>
</dbReference>
<dbReference type="PROSITE" id="PS00086">
    <property type="entry name" value="CYTOCHROME_P450"/>
    <property type="match status" value="1"/>
</dbReference>
<feature type="chain" id="PRO_5016290422" description="linoleate 8R-lipoxygenase" evidence="12">
    <location>
        <begin position="23"/>
        <end position="1263"/>
    </location>
</feature>
<evidence type="ECO:0000256" key="4">
    <source>
        <dbReference type="ARBA" id="ARBA00022559"/>
    </source>
</evidence>
<keyword evidence="10" id="KW-0349">Heme</keyword>
<dbReference type="InterPro" id="IPR017972">
    <property type="entry name" value="Cyt_P450_CS"/>
</dbReference>
<dbReference type="CDD" id="cd09817">
    <property type="entry name" value="linoleate_diol_synthase_like"/>
    <property type="match status" value="1"/>
</dbReference>
<dbReference type="CDD" id="cd20612">
    <property type="entry name" value="CYP_LDS-like_C"/>
    <property type="match status" value="1"/>
</dbReference>
<keyword evidence="5 10" id="KW-0479">Metal-binding</keyword>
<dbReference type="GO" id="GO:0004601">
    <property type="term" value="F:peroxidase activity"/>
    <property type="evidence" value="ECO:0007669"/>
    <property type="project" value="UniProtKB-KW"/>
</dbReference>
<feature type="binding site" description="axial binding residue" evidence="10">
    <location>
        <position position="444"/>
    </location>
    <ligand>
        <name>heme b</name>
        <dbReference type="ChEBI" id="CHEBI:60344"/>
    </ligand>
    <ligandPart>
        <name>Fe</name>
        <dbReference type="ChEBI" id="CHEBI:18248"/>
    </ligandPart>
</feature>
<dbReference type="InterPro" id="IPR001128">
    <property type="entry name" value="Cyt_P450"/>
</dbReference>
<dbReference type="Pfam" id="PF03098">
    <property type="entry name" value="An_peroxidase"/>
    <property type="match status" value="1"/>
</dbReference>
<evidence type="ECO:0000256" key="6">
    <source>
        <dbReference type="ARBA" id="ARBA00022964"/>
    </source>
</evidence>
<comment type="subunit">
    <text evidence="2">Homotetramer.</text>
</comment>